<sequence length="659" mass="73444">MIKMLLNYLLVLLSVLTIVVLIQAQDQSGFISIDCGLPKSATYTEPTIGINYISDDKFISSGVSVSLLPSERSNLQQQLWHVRSFPNGVRNCYRINVTSGTKYLIRADFYYGNYDGLNEVPIFDLHIGANPWDTVKFPNASLSLVTEIIHSPPLDFIHICLVNTGRGTPFISSIELRALENNTYGTESGSLDLYRRYDLGSTSGSTYRYSDDVYDRIWMPFGFKLWTQTETSTLPPIMNAIEIYIVKDLSQPETEQDDVDAITNIKKTYGVDRNWQGDPCAPIAFMWEGLNCSFDGEKPPRITYLDLSSIGMTGQIPSYISNLTMLQYLNLGNNKLNGSVPTGLVDRSKKGSLSLRILGRGGFGPVYHGFIDGIEVAVKMLSQSSVRGYQQFLAEVKLLMIVHHRNLTSLVGYCNEEGNIGLIYEYMANGNLDEHLSGKNIKAKLLTWEDRLRIAIDAAQGLEYLHNGCKPPIIHRDVKCTNILLNENLQAKVADFGLSKSFSTDGETHLSTVVAGTHGYMDPDYAMSNRLTEKSDVYSFGVVILVIITGQPAIIKMRDDYKIHISQWVIPMISNGDIENIVDSKLEGDFDTNSVWKAVEIAMACLSNSSKRPNMSEVVTELKGCFTVELARKRTDCDTDKSSELVTLNLTTEFGPSAR</sequence>
<keyword evidence="8 18" id="KW-0732">Signal</keyword>
<evidence type="ECO:0000256" key="17">
    <source>
        <dbReference type="ARBA" id="ARBA00048679"/>
    </source>
</evidence>
<dbReference type="Proteomes" id="UP000188354">
    <property type="component" value="Unassembled WGS sequence"/>
</dbReference>
<dbReference type="GO" id="GO:0004674">
    <property type="term" value="F:protein serine/threonine kinase activity"/>
    <property type="evidence" value="ECO:0007669"/>
    <property type="project" value="UniProtKB-KW"/>
</dbReference>
<keyword evidence="15" id="KW-0675">Receptor</keyword>
<evidence type="ECO:0000256" key="18">
    <source>
        <dbReference type="SAM" id="SignalP"/>
    </source>
</evidence>
<evidence type="ECO:0000259" key="19">
    <source>
        <dbReference type="PROSITE" id="PS50011"/>
    </source>
</evidence>
<dbReference type="GO" id="GO:0005524">
    <property type="term" value="F:ATP binding"/>
    <property type="evidence" value="ECO:0007669"/>
    <property type="project" value="UniProtKB-KW"/>
</dbReference>
<dbReference type="Gene3D" id="3.30.200.20">
    <property type="entry name" value="Phosphorylase Kinase, domain 1"/>
    <property type="match status" value="1"/>
</dbReference>
<keyword evidence="21" id="KW-1185">Reference proteome</keyword>
<comment type="catalytic activity">
    <reaction evidence="17">
        <text>L-seryl-[protein] + ATP = O-phospho-L-seryl-[protein] + ADP + H(+)</text>
        <dbReference type="Rhea" id="RHEA:17989"/>
        <dbReference type="Rhea" id="RHEA-COMP:9863"/>
        <dbReference type="Rhea" id="RHEA-COMP:11604"/>
        <dbReference type="ChEBI" id="CHEBI:15378"/>
        <dbReference type="ChEBI" id="CHEBI:29999"/>
        <dbReference type="ChEBI" id="CHEBI:30616"/>
        <dbReference type="ChEBI" id="CHEBI:83421"/>
        <dbReference type="ChEBI" id="CHEBI:456216"/>
        <dbReference type="EC" id="2.7.11.1"/>
    </reaction>
</comment>
<evidence type="ECO:0000313" key="20">
    <source>
        <dbReference type="EMBL" id="OIW18136.1"/>
    </source>
</evidence>
<evidence type="ECO:0000256" key="3">
    <source>
        <dbReference type="ARBA" id="ARBA00022527"/>
    </source>
</evidence>
<dbReference type="Gene3D" id="1.10.510.10">
    <property type="entry name" value="Transferase(Phosphotransferase) domain 1"/>
    <property type="match status" value="1"/>
</dbReference>
<evidence type="ECO:0000256" key="5">
    <source>
        <dbReference type="ARBA" id="ARBA00022614"/>
    </source>
</evidence>
<dbReference type="PROSITE" id="PS50011">
    <property type="entry name" value="PROTEIN_KINASE_DOM"/>
    <property type="match status" value="1"/>
</dbReference>
<dbReference type="InterPro" id="IPR032675">
    <property type="entry name" value="LRR_dom_sf"/>
</dbReference>
<keyword evidence="10" id="KW-0547">Nucleotide-binding</keyword>
<keyword evidence="12" id="KW-0067">ATP-binding</keyword>
<keyword evidence="4" id="KW-0597">Phosphoprotein</keyword>
<dbReference type="SMART" id="SM00220">
    <property type="entry name" value="S_TKc"/>
    <property type="match status" value="1"/>
</dbReference>
<name>A0A394D3X5_LUPAN</name>
<keyword evidence="9" id="KW-0677">Repeat</keyword>
<keyword evidence="14" id="KW-0472">Membrane</keyword>
<dbReference type="PANTHER" id="PTHR45631">
    <property type="entry name" value="OS07G0107800 PROTEIN-RELATED"/>
    <property type="match status" value="1"/>
</dbReference>
<keyword evidence="13" id="KW-1133">Transmembrane helix</keyword>
<dbReference type="AlphaFoldDB" id="A0A394D3X5"/>
<dbReference type="Pfam" id="PF12819">
    <property type="entry name" value="Malectin_like"/>
    <property type="match status" value="1"/>
</dbReference>
<comment type="subcellular location">
    <subcellularLocation>
        <location evidence="1">Membrane</location>
        <topology evidence="1">Single-pass membrane protein</topology>
    </subcellularLocation>
</comment>
<dbReference type="Pfam" id="PF00560">
    <property type="entry name" value="LRR_1"/>
    <property type="match status" value="1"/>
</dbReference>
<evidence type="ECO:0000256" key="1">
    <source>
        <dbReference type="ARBA" id="ARBA00004167"/>
    </source>
</evidence>
<evidence type="ECO:0000256" key="8">
    <source>
        <dbReference type="ARBA" id="ARBA00022729"/>
    </source>
</evidence>
<keyword evidence="3" id="KW-0723">Serine/threonine-protein kinase</keyword>
<dbReference type="Pfam" id="PF07714">
    <property type="entry name" value="PK_Tyr_Ser-Thr"/>
    <property type="match status" value="1"/>
</dbReference>
<evidence type="ECO:0000256" key="4">
    <source>
        <dbReference type="ARBA" id="ARBA00022553"/>
    </source>
</evidence>
<evidence type="ECO:0000256" key="10">
    <source>
        <dbReference type="ARBA" id="ARBA00022741"/>
    </source>
</evidence>
<evidence type="ECO:0000256" key="14">
    <source>
        <dbReference type="ARBA" id="ARBA00023136"/>
    </source>
</evidence>
<dbReference type="InterPro" id="IPR001245">
    <property type="entry name" value="Ser-Thr/Tyr_kinase_cat_dom"/>
</dbReference>
<gene>
    <name evidence="20" type="ORF">TanjilG_00335</name>
</gene>
<dbReference type="Gramene" id="OIW18136">
    <property type="protein sequence ID" value="OIW18136"/>
    <property type="gene ID" value="TanjilG_00335"/>
</dbReference>
<feature type="domain" description="Protein kinase" evidence="19">
    <location>
        <begin position="352"/>
        <end position="626"/>
    </location>
</feature>
<accession>A0A394D3X5</accession>
<feature type="signal peptide" evidence="18">
    <location>
        <begin position="1"/>
        <end position="24"/>
    </location>
</feature>
<evidence type="ECO:0000256" key="2">
    <source>
        <dbReference type="ARBA" id="ARBA00012513"/>
    </source>
</evidence>
<dbReference type="InterPro" id="IPR024788">
    <property type="entry name" value="Malectin-like_Carb-bd_dom"/>
</dbReference>
<reference evidence="20 21" key="1">
    <citation type="journal article" date="2017" name="Plant Biotechnol. J.">
        <title>A comprehensive draft genome sequence for lupin (Lupinus angustifolius), an emerging health food: insights into plant-microbe interactions and legume evolution.</title>
        <authorList>
            <person name="Hane J.K."/>
            <person name="Ming Y."/>
            <person name="Kamphuis L.G."/>
            <person name="Nelson M.N."/>
            <person name="Garg G."/>
            <person name="Atkins C.A."/>
            <person name="Bayer P.E."/>
            <person name="Bravo A."/>
            <person name="Bringans S."/>
            <person name="Cannon S."/>
            <person name="Edwards D."/>
            <person name="Foley R."/>
            <person name="Gao L.L."/>
            <person name="Harrison M.J."/>
            <person name="Huang W."/>
            <person name="Hurgobin B."/>
            <person name="Li S."/>
            <person name="Liu C.W."/>
            <person name="McGrath A."/>
            <person name="Morahan G."/>
            <person name="Murray J."/>
            <person name="Weller J."/>
            <person name="Jian J."/>
            <person name="Singh K.B."/>
        </authorList>
    </citation>
    <scope>NUCLEOTIDE SEQUENCE [LARGE SCALE GENOMIC DNA]</scope>
    <source>
        <strain evidence="21">cv. Tanjil</strain>
        <tissue evidence="20">Whole plant</tissue>
    </source>
</reference>
<keyword evidence="7" id="KW-0812">Transmembrane</keyword>
<evidence type="ECO:0000256" key="11">
    <source>
        <dbReference type="ARBA" id="ARBA00022777"/>
    </source>
</evidence>
<dbReference type="EMBL" id="MLAU01001364">
    <property type="protein sequence ID" value="OIW18136.1"/>
    <property type="molecule type" value="Genomic_DNA"/>
</dbReference>
<organism evidence="20 21">
    <name type="scientific">Lupinus angustifolius</name>
    <name type="common">Narrow-leaved blue lupine</name>
    <dbReference type="NCBI Taxonomy" id="3871"/>
    <lineage>
        <taxon>Eukaryota</taxon>
        <taxon>Viridiplantae</taxon>
        <taxon>Streptophyta</taxon>
        <taxon>Embryophyta</taxon>
        <taxon>Tracheophyta</taxon>
        <taxon>Spermatophyta</taxon>
        <taxon>Magnoliopsida</taxon>
        <taxon>eudicotyledons</taxon>
        <taxon>Gunneridae</taxon>
        <taxon>Pentapetalae</taxon>
        <taxon>rosids</taxon>
        <taxon>fabids</taxon>
        <taxon>Fabales</taxon>
        <taxon>Fabaceae</taxon>
        <taxon>Papilionoideae</taxon>
        <taxon>50 kb inversion clade</taxon>
        <taxon>genistoids sensu lato</taxon>
        <taxon>core genistoids</taxon>
        <taxon>Genisteae</taxon>
        <taxon>Lupinus</taxon>
    </lineage>
</organism>
<dbReference type="FunFam" id="1.10.510.10:FF:000146">
    <property type="entry name" value="LRR receptor-like serine/threonine-protein kinase IOS1"/>
    <property type="match status" value="1"/>
</dbReference>
<dbReference type="InterPro" id="IPR000719">
    <property type="entry name" value="Prot_kinase_dom"/>
</dbReference>
<evidence type="ECO:0000256" key="6">
    <source>
        <dbReference type="ARBA" id="ARBA00022679"/>
    </source>
</evidence>
<dbReference type="PROSITE" id="PS00108">
    <property type="entry name" value="PROTEIN_KINASE_ST"/>
    <property type="match status" value="1"/>
</dbReference>
<evidence type="ECO:0000313" key="21">
    <source>
        <dbReference type="Proteomes" id="UP000188354"/>
    </source>
</evidence>
<dbReference type="EC" id="2.7.11.1" evidence="2"/>
<keyword evidence="11" id="KW-0418">Kinase</keyword>
<dbReference type="InterPro" id="IPR008271">
    <property type="entry name" value="Ser/Thr_kinase_AS"/>
</dbReference>
<keyword evidence="6" id="KW-0808">Transferase</keyword>
<feature type="chain" id="PRO_5017428348" description="non-specific serine/threonine protein kinase" evidence="18">
    <location>
        <begin position="25"/>
        <end position="659"/>
    </location>
</feature>
<evidence type="ECO:0000256" key="16">
    <source>
        <dbReference type="ARBA" id="ARBA00047899"/>
    </source>
</evidence>
<proteinExistence type="predicted"/>
<evidence type="ECO:0000256" key="13">
    <source>
        <dbReference type="ARBA" id="ARBA00022989"/>
    </source>
</evidence>
<dbReference type="Gene3D" id="3.80.10.10">
    <property type="entry name" value="Ribonuclease Inhibitor"/>
    <property type="match status" value="1"/>
</dbReference>
<comment type="catalytic activity">
    <reaction evidence="16">
        <text>L-threonyl-[protein] + ATP = O-phospho-L-threonyl-[protein] + ADP + H(+)</text>
        <dbReference type="Rhea" id="RHEA:46608"/>
        <dbReference type="Rhea" id="RHEA-COMP:11060"/>
        <dbReference type="Rhea" id="RHEA-COMP:11605"/>
        <dbReference type="ChEBI" id="CHEBI:15378"/>
        <dbReference type="ChEBI" id="CHEBI:30013"/>
        <dbReference type="ChEBI" id="CHEBI:30616"/>
        <dbReference type="ChEBI" id="CHEBI:61977"/>
        <dbReference type="ChEBI" id="CHEBI:456216"/>
        <dbReference type="EC" id="2.7.11.1"/>
    </reaction>
</comment>
<dbReference type="SUPFAM" id="SSF52058">
    <property type="entry name" value="L domain-like"/>
    <property type="match status" value="1"/>
</dbReference>
<keyword evidence="5" id="KW-0433">Leucine-rich repeat</keyword>
<dbReference type="InterPro" id="IPR011009">
    <property type="entry name" value="Kinase-like_dom_sf"/>
</dbReference>
<dbReference type="PANTHER" id="PTHR45631:SF202">
    <property type="entry name" value="SENESCENCE-INDUCED RECEPTOR-LIKE SERINE_THREONINE-PROTEIN KINASE"/>
    <property type="match status" value="1"/>
</dbReference>
<dbReference type="SUPFAM" id="SSF56112">
    <property type="entry name" value="Protein kinase-like (PK-like)"/>
    <property type="match status" value="1"/>
</dbReference>
<evidence type="ECO:0000256" key="15">
    <source>
        <dbReference type="ARBA" id="ARBA00023170"/>
    </source>
</evidence>
<evidence type="ECO:0000256" key="9">
    <source>
        <dbReference type="ARBA" id="ARBA00022737"/>
    </source>
</evidence>
<protein>
    <recommendedName>
        <fullName evidence="2">non-specific serine/threonine protein kinase</fullName>
        <ecNumber evidence="2">2.7.11.1</ecNumber>
    </recommendedName>
</protein>
<dbReference type="InterPro" id="IPR001611">
    <property type="entry name" value="Leu-rich_rpt"/>
</dbReference>
<evidence type="ECO:0000256" key="12">
    <source>
        <dbReference type="ARBA" id="ARBA00022840"/>
    </source>
</evidence>
<dbReference type="GO" id="GO:0016020">
    <property type="term" value="C:membrane"/>
    <property type="evidence" value="ECO:0007669"/>
    <property type="project" value="UniProtKB-SubCell"/>
</dbReference>
<comment type="caution">
    <text evidence="20">The sequence shown here is derived from an EMBL/GenBank/DDBJ whole genome shotgun (WGS) entry which is preliminary data.</text>
</comment>
<evidence type="ECO:0000256" key="7">
    <source>
        <dbReference type="ARBA" id="ARBA00022692"/>
    </source>
</evidence>